<dbReference type="InterPro" id="IPR025943">
    <property type="entry name" value="Sigma_54_int_dom_ATP-bd_2"/>
</dbReference>
<dbReference type="InterPro" id="IPR002078">
    <property type="entry name" value="Sigma_54_int"/>
</dbReference>
<evidence type="ECO:0000256" key="5">
    <source>
        <dbReference type="ARBA" id="ARBA00023163"/>
    </source>
</evidence>
<accession>A0A658KGZ9</accession>
<dbReference type="PANTHER" id="PTHR32071:SF117">
    <property type="entry name" value="PTS-DEPENDENT DIHYDROXYACETONE KINASE OPERON REGULATORY PROTEIN-RELATED"/>
    <property type="match status" value="1"/>
</dbReference>
<dbReference type="AlphaFoldDB" id="A0A658KGZ9"/>
<dbReference type="InterPro" id="IPR009057">
    <property type="entry name" value="Homeodomain-like_sf"/>
</dbReference>
<organism evidence="7 8">
    <name type="scientific">Pseudomonas amygdali pv. photiniae</name>
    <dbReference type="NCBI Taxonomy" id="251724"/>
    <lineage>
        <taxon>Bacteria</taxon>
        <taxon>Pseudomonadati</taxon>
        <taxon>Pseudomonadota</taxon>
        <taxon>Gammaproteobacteria</taxon>
        <taxon>Pseudomonadales</taxon>
        <taxon>Pseudomonadaceae</taxon>
        <taxon>Pseudomonas</taxon>
        <taxon>Pseudomonas amygdali</taxon>
    </lineage>
</organism>
<protein>
    <submittedName>
        <fullName evidence="7">Putative transcriptional regulator FleQ protein</fullName>
    </submittedName>
</protein>
<evidence type="ECO:0000313" key="7">
    <source>
        <dbReference type="EMBL" id="RMS55804.1"/>
    </source>
</evidence>
<dbReference type="GO" id="GO:0043565">
    <property type="term" value="F:sequence-specific DNA binding"/>
    <property type="evidence" value="ECO:0007669"/>
    <property type="project" value="InterPro"/>
</dbReference>
<dbReference type="FunFam" id="1.10.8.60:FF:000037">
    <property type="entry name" value="Sigma-54-dependent Fis family transcriptional regulator"/>
    <property type="match status" value="1"/>
</dbReference>
<keyword evidence="3" id="KW-0805">Transcription regulation</keyword>
<keyword evidence="4" id="KW-0238">DNA-binding</keyword>
<dbReference type="SUPFAM" id="SSF46689">
    <property type="entry name" value="Homeodomain-like"/>
    <property type="match status" value="1"/>
</dbReference>
<evidence type="ECO:0000259" key="6">
    <source>
        <dbReference type="PROSITE" id="PS50045"/>
    </source>
</evidence>
<proteinExistence type="predicted"/>
<dbReference type="InterPro" id="IPR027417">
    <property type="entry name" value="P-loop_NTPase"/>
</dbReference>
<dbReference type="Gene3D" id="3.40.50.300">
    <property type="entry name" value="P-loop containing nucleotide triphosphate hydrolases"/>
    <property type="match status" value="1"/>
</dbReference>
<dbReference type="Proteomes" id="UP000270873">
    <property type="component" value="Unassembled WGS sequence"/>
</dbReference>
<dbReference type="FunFam" id="1.10.10.60:FF:000260">
    <property type="entry name" value="Fis family transcriptional regulator"/>
    <property type="match status" value="1"/>
</dbReference>
<dbReference type="Gene3D" id="1.10.8.60">
    <property type="match status" value="1"/>
</dbReference>
<dbReference type="FunFam" id="3.40.50.300:FF:000006">
    <property type="entry name" value="DNA-binding transcriptional regulator NtrC"/>
    <property type="match status" value="1"/>
</dbReference>
<dbReference type="PRINTS" id="PR01590">
    <property type="entry name" value="HTHFIS"/>
</dbReference>
<dbReference type="InterPro" id="IPR002197">
    <property type="entry name" value="HTH_Fis"/>
</dbReference>
<evidence type="ECO:0000256" key="4">
    <source>
        <dbReference type="ARBA" id="ARBA00023125"/>
    </source>
</evidence>
<dbReference type="CDD" id="cd00009">
    <property type="entry name" value="AAA"/>
    <property type="match status" value="1"/>
</dbReference>
<dbReference type="Gene3D" id="1.10.10.60">
    <property type="entry name" value="Homeodomain-like"/>
    <property type="match status" value="1"/>
</dbReference>
<feature type="domain" description="Sigma-54 factor interaction" evidence="6">
    <location>
        <begin position="1"/>
        <end position="193"/>
    </location>
</feature>
<keyword evidence="2" id="KW-0067">ATP-binding</keyword>
<dbReference type="SUPFAM" id="SSF52540">
    <property type="entry name" value="P-loop containing nucleoside triphosphate hydrolases"/>
    <property type="match status" value="1"/>
</dbReference>
<name>A0A658KGZ9_PSEA0</name>
<dbReference type="GO" id="GO:0005524">
    <property type="term" value="F:ATP binding"/>
    <property type="evidence" value="ECO:0007669"/>
    <property type="project" value="UniProtKB-KW"/>
</dbReference>
<evidence type="ECO:0000313" key="8">
    <source>
        <dbReference type="Proteomes" id="UP000270873"/>
    </source>
</evidence>
<evidence type="ECO:0000256" key="3">
    <source>
        <dbReference type="ARBA" id="ARBA00023015"/>
    </source>
</evidence>
<dbReference type="InterPro" id="IPR025944">
    <property type="entry name" value="Sigma_54_int_dom_CS"/>
</dbReference>
<dbReference type="PROSITE" id="PS00676">
    <property type="entry name" value="SIGMA54_INTERACT_2"/>
    <property type="match status" value="1"/>
</dbReference>
<dbReference type="PROSITE" id="PS00688">
    <property type="entry name" value="SIGMA54_INTERACT_3"/>
    <property type="match status" value="1"/>
</dbReference>
<evidence type="ECO:0000256" key="1">
    <source>
        <dbReference type="ARBA" id="ARBA00022741"/>
    </source>
</evidence>
<comment type="caution">
    <text evidence="7">The sequence shown here is derived from an EMBL/GenBank/DDBJ whole genome shotgun (WGS) entry which is preliminary data.</text>
</comment>
<keyword evidence="1" id="KW-0547">Nucleotide-binding</keyword>
<evidence type="ECO:0000256" key="2">
    <source>
        <dbReference type="ARBA" id="ARBA00022840"/>
    </source>
</evidence>
<dbReference type="InterPro" id="IPR058031">
    <property type="entry name" value="AAA_lid_NorR"/>
</dbReference>
<dbReference type="EMBL" id="RBSP01000002">
    <property type="protein sequence ID" value="RMS55804.1"/>
    <property type="molecule type" value="Genomic_DNA"/>
</dbReference>
<dbReference type="GO" id="GO:0006355">
    <property type="term" value="P:regulation of DNA-templated transcription"/>
    <property type="evidence" value="ECO:0007669"/>
    <property type="project" value="InterPro"/>
</dbReference>
<keyword evidence="5" id="KW-0804">Transcription</keyword>
<dbReference type="Pfam" id="PF25601">
    <property type="entry name" value="AAA_lid_14"/>
    <property type="match status" value="1"/>
</dbReference>
<sequence>MVARALHDLSNRRSGPFVAINAGALAESVVESELFGHEPGAFTGAQKRRIGKFEFANGGTLFLDEIGDMPLPMQVKLLRVLQERTFERVGSNKTQSIDVRIIAATHKNLENMIELGSFREDLYYRLNVFPIEMAPLRERVEDIPLLMNELISRMEHEKRGSIRFNSAAIMSLCHHAWPGNVRELANLVERMAIMHPYGVIGVAELPKKFRYVDDEDEQMVDSMRSDIEERVAINSNTPNFASGAMLPPEGLDLKDYLGGLEQGLIQQALDDANGIVARAAERLRIRRTTLVEKMRKYGMSRREGDEQADD</sequence>
<dbReference type="Pfam" id="PF00158">
    <property type="entry name" value="Sigma54_activat"/>
    <property type="match status" value="1"/>
</dbReference>
<dbReference type="PANTHER" id="PTHR32071">
    <property type="entry name" value="TRANSCRIPTIONAL REGULATORY PROTEIN"/>
    <property type="match status" value="1"/>
</dbReference>
<dbReference type="PROSITE" id="PS50045">
    <property type="entry name" value="SIGMA54_INTERACT_4"/>
    <property type="match status" value="1"/>
</dbReference>
<gene>
    <name evidence="7" type="ORF">ALP66_00262</name>
</gene>
<reference evidence="7 8" key="1">
    <citation type="submission" date="2018-08" db="EMBL/GenBank/DDBJ databases">
        <title>Recombination of ecologically and evolutionarily significant loci maintains genetic cohesion in the Pseudomonas syringae species complex.</title>
        <authorList>
            <person name="Dillon M."/>
            <person name="Thakur S."/>
            <person name="Almeida R.N.D."/>
            <person name="Weir B.S."/>
            <person name="Guttman D.S."/>
        </authorList>
    </citation>
    <scope>NUCLEOTIDE SEQUENCE [LARGE SCALE GENOMIC DNA]</scope>
    <source>
        <strain evidence="7 8">ICMP 7847</strain>
    </source>
</reference>
<dbReference type="Pfam" id="PF02954">
    <property type="entry name" value="HTH_8"/>
    <property type="match status" value="1"/>
</dbReference>